<dbReference type="InterPro" id="IPR051607">
    <property type="entry name" value="Metallo-dep_hydrolases"/>
</dbReference>
<dbReference type="Gene3D" id="3.20.20.140">
    <property type="entry name" value="Metal-dependent hydrolases"/>
    <property type="match status" value="1"/>
</dbReference>
<evidence type="ECO:0000313" key="13">
    <source>
        <dbReference type="Proteomes" id="UP000789390"/>
    </source>
</evidence>
<accession>A0A8J2WI37</accession>
<proteinExistence type="inferred from homology"/>
<comment type="caution">
    <text evidence="12">The sequence shown here is derived from an EMBL/GenBank/DDBJ whole genome shotgun (WGS) entry which is preliminary data.</text>
</comment>
<comment type="pathway">
    <text evidence="2">Purine metabolism; guanine degradation; xanthine from guanine: step 1/1.</text>
</comment>
<gene>
    <name evidence="12" type="ORF">DGAL_LOCUS2516</name>
</gene>
<dbReference type="PANTHER" id="PTHR11271">
    <property type="entry name" value="GUANINE DEAMINASE"/>
    <property type="match status" value="1"/>
</dbReference>
<evidence type="ECO:0000259" key="11">
    <source>
        <dbReference type="Pfam" id="PF01979"/>
    </source>
</evidence>
<protein>
    <recommendedName>
        <fullName evidence="5">Guanine deaminase</fullName>
        <ecNumber evidence="4">3.5.4.3</ecNumber>
    </recommendedName>
</protein>
<dbReference type="Gene3D" id="3.80.10.10">
    <property type="entry name" value="Ribonuclease Inhibitor"/>
    <property type="match status" value="2"/>
</dbReference>
<keyword evidence="13" id="KW-1185">Reference proteome</keyword>
<dbReference type="GO" id="GO:0006147">
    <property type="term" value="P:guanine catabolic process"/>
    <property type="evidence" value="ECO:0007669"/>
    <property type="project" value="UniProtKB-UniPathway"/>
</dbReference>
<dbReference type="SUPFAM" id="SSF51338">
    <property type="entry name" value="Composite domain of metallo-dependent hydrolases"/>
    <property type="match status" value="1"/>
</dbReference>
<dbReference type="PROSITE" id="PS51450">
    <property type="entry name" value="LRR"/>
    <property type="match status" value="1"/>
</dbReference>
<dbReference type="InterPro" id="IPR011059">
    <property type="entry name" value="Metal-dep_hydrolase_composite"/>
</dbReference>
<comment type="cofactor">
    <cofactor evidence="1">
        <name>Zn(2+)</name>
        <dbReference type="ChEBI" id="CHEBI:29105"/>
    </cofactor>
</comment>
<dbReference type="PANTHER" id="PTHR11271:SF6">
    <property type="entry name" value="GUANINE DEAMINASE"/>
    <property type="match status" value="1"/>
</dbReference>
<keyword evidence="8" id="KW-0862">Zinc</keyword>
<keyword evidence="7" id="KW-0378">Hydrolase</keyword>
<feature type="domain" description="Amidohydrolase-related" evidence="11">
    <location>
        <begin position="63"/>
        <end position="432"/>
    </location>
</feature>
<keyword evidence="10" id="KW-0812">Transmembrane</keyword>
<keyword evidence="6" id="KW-0479">Metal-binding</keyword>
<evidence type="ECO:0000313" key="12">
    <source>
        <dbReference type="EMBL" id="CAH0100294.1"/>
    </source>
</evidence>
<keyword evidence="10" id="KW-0472">Membrane</keyword>
<dbReference type="GO" id="GO:0005829">
    <property type="term" value="C:cytosol"/>
    <property type="evidence" value="ECO:0007669"/>
    <property type="project" value="TreeGrafter"/>
</dbReference>
<dbReference type="NCBIfam" id="TIGR02967">
    <property type="entry name" value="guan_deamin"/>
    <property type="match status" value="1"/>
</dbReference>
<dbReference type="EC" id="3.5.4.3" evidence="4"/>
<dbReference type="OrthoDB" id="194468at2759"/>
<dbReference type="Proteomes" id="UP000789390">
    <property type="component" value="Unassembled WGS sequence"/>
</dbReference>
<dbReference type="EMBL" id="CAKKLH010000035">
    <property type="protein sequence ID" value="CAH0100294.1"/>
    <property type="molecule type" value="Genomic_DNA"/>
</dbReference>
<comment type="catalytic activity">
    <reaction evidence="9">
        <text>guanine + H2O + H(+) = xanthine + NH4(+)</text>
        <dbReference type="Rhea" id="RHEA:14665"/>
        <dbReference type="ChEBI" id="CHEBI:15377"/>
        <dbReference type="ChEBI" id="CHEBI:15378"/>
        <dbReference type="ChEBI" id="CHEBI:16235"/>
        <dbReference type="ChEBI" id="CHEBI:17712"/>
        <dbReference type="ChEBI" id="CHEBI:28938"/>
        <dbReference type="EC" id="3.5.4.3"/>
    </reaction>
</comment>
<dbReference type="GO" id="GO:0008270">
    <property type="term" value="F:zinc ion binding"/>
    <property type="evidence" value="ECO:0007669"/>
    <property type="project" value="InterPro"/>
</dbReference>
<dbReference type="AlphaFoldDB" id="A0A8J2WI37"/>
<organism evidence="12 13">
    <name type="scientific">Daphnia galeata</name>
    <dbReference type="NCBI Taxonomy" id="27404"/>
    <lineage>
        <taxon>Eukaryota</taxon>
        <taxon>Metazoa</taxon>
        <taxon>Ecdysozoa</taxon>
        <taxon>Arthropoda</taxon>
        <taxon>Crustacea</taxon>
        <taxon>Branchiopoda</taxon>
        <taxon>Diplostraca</taxon>
        <taxon>Cladocera</taxon>
        <taxon>Anomopoda</taxon>
        <taxon>Daphniidae</taxon>
        <taxon>Daphnia</taxon>
    </lineage>
</organism>
<dbReference type="SUPFAM" id="SSF51556">
    <property type="entry name" value="Metallo-dependent hydrolases"/>
    <property type="match status" value="1"/>
</dbReference>
<dbReference type="SUPFAM" id="SSF52058">
    <property type="entry name" value="L domain-like"/>
    <property type="match status" value="1"/>
</dbReference>
<evidence type="ECO:0000256" key="10">
    <source>
        <dbReference type="SAM" id="Phobius"/>
    </source>
</evidence>
<feature type="transmembrane region" description="Helical" evidence="10">
    <location>
        <begin position="772"/>
        <end position="797"/>
    </location>
</feature>
<dbReference type="InterPro" id="IPR014311">
    <property type="entry name" value="Guanine_deaminase"/>
</dbReference>
<dbReference type="UniPathway" id="UPA00603">
    <property type="reaction ID" value="UER00660"/>
</dbReference>
<dbReference type="FunFam" id="3.20.20.140:FF:000022">
    <property type="entry name" value="Guanine deaminase"/>
    <property type="match status" value="1"/>
</dbReference>
<evidence type="ECO:0000256" key="6">
    <source>
        <dbReference type="ARBA" id="ARBA00022723"/>
    </source>
</evidence>
<evidence type="ECO:0000256" key="4">
    <source>
        <dbReference type="ARBA" id="ARBA00012781"/>
    </source>
</evidence>
<evidence type="ECO:0000256" key="5">
    <source>
        <dbReference type="ARBA" id="ARBA00014514"/>
    </source>
</evidence>
<evidence type="ECO:0000256" key="9">
    <source>
        <dbReference type="ARBA" id="ARBA00051148"/>
    </source>
</evidence>
<dbReference type="InterPro" id="IPR032675">
    <property type="entry name" value="LRR_dom_sf"/>
</dbReference>
<dbReference type="Pfam" id="PF01979">
    <property type="entry name" value="Amidohydro_1"/>
    <property type="match status" value="1"/>
</dbReference>
<evidence type="ECO:0000256" key="8">
    <source>
        <dbReference type="ARBA" id="ARBA00022833"/>
    </source>
</evidence>
<evidence type="ECO:0000256" key="2">
    <source>
        <dbReference type="ARBA" id="ARBA00004984"/>
    </source>
</evidence>
<evidence type="ECO:0000256" key="7">
    <source>
        <dbReference type="ARBA" id="ARBA00022801"/>
    </source>
</evidence>
<sequence>MKLFYGLVIHSKSIDDLRFLPNTALIVEHGKIVYIEESADVDKIQQQYQISPENVVVLKENEFLMPGMIDTHIHAPQYVNAGFGLELPLLGWLNKYTFPTEARFSDLNFANEVYTRVVANTLSNGTTTAMYFATIHKESALLLGDIAHQIGQRAFVGKVSMDQNSPDYYIEEKSSAIKEIEDFITTLQSKNYPNVQPVITPRFAITCSMELMKNLSELASKYNVNIQTHVSENPAECEVAVSLHEGCRDYVDIYAQANLLTAKTILAHGIYLSDDELEVLHKFQTSISHCPNSNCSIRSGMCDVRRLMMKGLHVGLGTDVSGGFNPSILDAMRFAITVSNILSLSKSEDYKPLNFKDVFFMSTLGGAQALGVGDKIGSFEIGKDFDALVINLSQTDGNLELWPNESIENRLSKWIHLGDDRTISRVYVHGVEVKEGASNILRVKRLGSKRNEACPEGCNCDSNQNWKCANLNTLGDIWKNSTRAVQELTLSNVTDLNSYSDHFGASFESVQRLRIQKSSISRVSALFIDSFPKVEKVFLEDNQFSCSEHILALQTWESKIPTQTDKLLLCSSPDGMAGTELFEALKIIARVKEECPTSCRCWLKSMKSQYSVPNLFVNCSQSNLKVIPDSLPKSLVIELDLSHNQIEDASPLFSLPFYQNVSVLNLAHNHIQDINVSNDARHKNHFRLLNLSYNKFTKLPENLIVDTDTFSYQPLIMLRSNPWTCDCNSVKRFQTIEMKQLHIIGDFIYLTCGGDLEGQLISSPTSLQRLCYVPAVAIMTIRCVNIFCFIFVGLALIKTAYDLRSMYAVDAHRNAGERVEEFQKD</sequence>
<comment type="similarity">
    <text evidence="3">Belongs to the metallo-dependent hydrolases superfamily. ATZ/TRZ family.</text>
</comment>
<evidence type="ECO:0000256" key="1">
    <source>
        <dbReference type="ARBA" id="ARBA00001947"/>
    </source>
</evidence>
<reference evidence="12" key="1">
    <citation type="submission" date="2021-11" db="EMBL/GenBank/DDBJ databases">
        <authorList>
            <person name="Schell T."/>
        </authorList>
    </citation>
    <scope>NUCLEOTIDE SEQUENCE</scope>
    <source>
        <strain evidence="12">M5</strain>
    </source>
</reference>
<evidence type="ECO:0000256" key="3">
    <source>
        <dbReference type="ARBA" id="ARBA00006745"/>
    </source>
</evidence>
<keyword evidence="10" id="KW-1133">Transmembrane helix</keyword>
<dbReference type="GO" id="GO:0008892">
    <property type="term" value="F:guanine deaminase activity"/>
    <property type="evidence" value="ECO:0007669"/>
    <property type="project" value="UniProtKB-EC"/>
</dbReference>
<dbReference type="Gene3D" id="2.30.40.10">
    <property type="entry name" value="Urease, subunit C, domain 1"/>
    <property type="match status" value="1"/>
</dbReference>
<dbReference type="InterPro" id="IPR001611">
    <property type="entry name" value="Leu-rich_rpt"/>
</dbReference>
<dbReference type="InterPro" id="IPR006680">
    <property type="entry name" value="Amidohydro-rel"/>
</dbReference>
<name>A0A8J2WI37_9CRUS</name>
<dbReference type="InterPro" id="IPR032466">
    <property type="entry name" value="Metal_Hydrolase"/>
</dbReference>